<reference evidence="1 2" key="1">
    <citation type="submission" date="2016-07" db="EMBL/GenBank/DDBJ databases">
        <title>Pervasive Adenine N6-methylation of Active Genes in Fungi.</title>
        <authorList>
            <consortium name="DOE Joint Genome Institute"/>
            <person name="Mondo S.J."/>
            <person name="Dannebaum R.O."/>
            <person name="Kuo R.C."/>
            <person name="Labutti K."/>
            <person name="Haridas S."/>
            <person name="Kuo A."/>
            <person name="Salamov A."/>
            <person name="Ahrendt S.R."/>
            <person name="Lipzen A."/>
            <person name="Sullivan W."/>
            <person name="Andreopoulos W.B."/>
            <person name="Clum A."/>
            <person name="Lindquist E."/>
            <person name="Daum C."/>
            <person name="Ramamoorthy G.K."/>
            <person name="Gryganskyi A."/>
            <person name="Culley D."/>
            <person name="Magnuson J.K."/>
            <person name="James T.Y."/>
            <person name="O'Malley M.A."/>
            <person name="Stajich J.E."/>
            <person name="Spatafora J.W."/>
            <person name="Visel A."/>
            <person name="Grigoriev I.V."/>
        </authorList>
    </citation>
    <scope>NUCLEOTIDE SEQUENCE [LARGE SCALE GENOMIC DNA]</scope>
    <source>
        <strain evidence="1 2">CBS 115471</strain>
    </source>
</reference>
<evidence type="ECO:0000313" key="1">
    <source>
        <dbReference type="EMBL" id="ORY10755.1"/>
    </source>
</evidence>
<organism evidence="1 2">
    <name type="scientific">Clohesyomyces aquaticus</name>
    <dbReference type="NCBI Taxonomy" id="1231657"/>
    <lineage>
        <taxon>Eukaryota</taxon>
        <taxon>Fungi</taxon>
        <taxon>Dikarya</taxon>
        <taxon>Ascomycota</taxon>
        <taxon>Pezizomycotina</taxon>
        <taxon>Dothideomycetes</taxon>
        <taxon>Pleosporomycetidae</taxon>
        <taxon>Pleosporales</taxon>
        <taxon>Lindgomycetaceae</taxon>
        <taxon>Clohesyomyces</taxon>
    </lineage>
</organism>
<gene>
    <name evidence="1" type="ORF">BCR34DRAFT_340920</name>
</gene>
<name>A0A1Y1ZLN9_9PLEO</name>
<sequence length="120" mass="13303">MPFSLVLTCMLYYIGLDPHAPLHLIHVAHSPQIISNRDHWPLPAEKRCSLPCMEDGALALQIWGNMPASRCDPRVDGCGEGHALSEYMNCHLPEAHRSEQLVIGLGVEYSSEGRVTGETR</sequence>
<dbReference type="Proteomes" id="UP000193144">
    <property type="component" value="Unassembled WGS sequence"/>
</dbReference>
<dbReference type="EMBL" id="MCFA01000069">
    <property type="protein sequence ID" value="ORY10755.1"/>
    <property type="molecule type" value="Genomic_DNA"/>
</dbReference>
<accession>A0A1Y1ZLN9</accession>
<keyword evidence="2" id="KW-1185">Reference proteome</keyword>
<proteinExistence type="predicted"/>
<evidence type="ECO:0000313" key="2">
    <source>
        <dbReference type="Proteomes" id="UP000193144"/>
    </source>
</evidence>
<dbReference type="AlphaFoldDB" id="A0A1Y1ZLN9"/>
<comment type="caution">
    <text evidence="1">The sequence shown here is derived from an EMBL/GenBank/DDBJ whole genome shotgun (WGS) entry which is preliminary data.</text>
</comment>
<protein>
    <submittedName>
        <fullName evidence="1">Uncharacterized protein</fullName>
    </submittedName>
</protein>